<feature type="chain" id="PRO_5015706865" evidence="1">
    <location>
        <begin position="21"/>
        <end position="129"/>
    </location>
</feature>
<dbReference type="OrthoDB" id="7862366at2"/>
<name>A0A2T6CAW0_9RHOB</name>
<reference evidence="2 3" key="1">
    <citation type="submission" date="2018-04" db="EMBL/GenBank/DDBJ databases">
        <title>Genomic Encyclopedia of Archaeal and Bacterial Type Strains, Phase II (KMG-II): from individual species to whole genera.</title>
        <authorList>
            <person name="Goeker M."/>
        </authorList>
    </citation>
    <scope>NUCLEOTIDE SEQUENCE [LARGE SCALE GENOMIC DNA]</scope>
    <source>
        <strain evidence="2 3">DSM 12244</strain>
    </source>
</reference>
<proteinExistence type="predicted"/>
<keyword evidence="1" id="KW-0732">Signal</keyword>
<comment type="caution">
    <text evidence="2">The sequence shown here is derived from an EMBL/GenBank/DDBJ whole genome shotgun (WGS) entry which is preliminary data.</text>
</comment>
<sequence>MVKFATALFLAFAGATAASAQDFRAENRVTVTPVDGGFQIADGAGFGARGMWCAAADYANDVLGARSNVRIYVVGPRLSFDAPVTFSLDPAGNDPKRVLILSQSLRAAGSNLSLAHAHSFCADARLIKR</sequence>
<dbReference type="AlphaFoldDB" id="A0A2T6CAW0"/>
<dbReference type="Proteomes" id="UP000244092">
    <property type="component" value="Unassembled WGS sequence"/>
</dbReference>
<feature type="signal peptide" evidence="1">
    <location>
        <begin position="1"/>
        <end position="20"/>
    </location>
</feature>
<accession>A0A2T6CAW0</accession>
<evidence type="ECO:0000256" key="1">
    <source>
        <dbReference type="SAM" id="SignalP"/>
    </source>
</evidence>
<evidence type="ECO:0000313" key="3">
    <source>
        <dbReference type="Proteomes" id="UP000244092"/>
    </source>
</evidence>
<dbReference type="RefSeq" id="WP_025046765.1">
    <property type="nucleotide sequence ID" value="NZ_QBKU01000011.1"/>
</dbReference>
<gene>
    <name evidence="2" type="ORF">C8N31_11166</name>
</gene>
<evidence type="ECO:0000313" key="2">
    <source>
        <dbReference type="EMBL" id="PTX72353.1"/>
    </source>
</evidence>
<protein>
    <submittedName>
        <fullName evidence="2">Uncharacterized protein</fullName>
    </submittedName>
</protein>
<dbReference type="EMBL" id="QBKU01000011">
    <property type="protein sequence ID" value="PTX72353.1"/>
    <property type="molecule type" value="Genomic_DNA"/>
</dbReference>
<organism evidence="2 3">
    <name type="scientific">Sulfitobacter mediterraneus</name>
    <dbReference type="NCBI Taxonomy" id="83219"/>
    <lineage>
        <taxon>Bacteria</taxon>
        <taxon>Pseudomonadati</taxon>
        <taxon>Pseudomonadota</taxon>
        <taxon>Alphaproteobacteria</taxon>
        <taxon>Rhodobacterales</taxon>
        <taxon>Roseobacteraceae</taxon>
        <taxon>Sulfitobacter</taxon>
    </lineage>
</organism>